<dbReference type="HOGENOM" id="CLU_330343_0_0_5"/>
<dbReference type="eggNOG" id="ENOG5032T63">
    <property type="taxonomic scope" value="Bacteria"/>
</dbReference>
<feature type="compositionally biased region" description="Low complexity" evidence="1">
    <location>
        <begin position="407"/>
        <end position="456"/>
    </location>
</feature>
<feature type="compositionally biased region" description="Pro residues" evidence="1">
    <location>
        <begin position="145"/>
        <end position="159"/>
    </location>
</feature>
<feature type="compositionally biased region" description="Gly residues" evidence="1">
    <location>
        <begin position="374"/>
        <end position="393"/>
    </location>
</feature>
<reference evidence="2 3" key="1">
    <citation type="journal article" date="2010" name="BMC Genomics">
        <title>Metabolic flexibility revealed in the genome of the cyst-forming alpha-1 proteobacterium Rhodospirillum centenum.</title>
        <authorList>
            <person name="Lu Y.K."/>
            <person name="Marden J."/>
            <person name="Han M."/>
            <person name="Swingley W.D."/>
            <person name="Mastrian S.D."/>
            <person name="Chowdhury S.R."/>
            <person name="Hao J."/>
            <person name="Helmy T."/>
            <person name="Kim S."/>
            <person name="Kurdoglu A.A."/>
            <person name="Matthies H.J."/>
            <person name="Rollo D."/>
            <person name="Stothard P."/>
            <person name="Blankenship R.E."/>
            <person name="Bauer C.E."/>
            <person name="Touchman J.W."/>
        </authorList>
    </citation>
    <scope>NUCLEOTIDE SEQUENCE [LARGE SCALE GENOMIC DNA]</scope>
    <source>
        <strain evidence="3">ATCC 51521 / SW</strain>
    </source>
</reference>
<dbReference type="AlphaFoldDB" id="B6IRY2"/>
<dbReference type="EMBL" id="CP000613">
    <property type="protein sequence ID" value="ACI98218.1"/>
    <property type="molecule type" value="Genomic_DNA"/>
</dbReference>
<keyword evidence="3" id="KW-1185">Reference proteome</keyword>
<protein>
    <submittedName>
        <fullName evidence="2">Probable DNA polymerase III</fullName>
    </submittedName>
</protein>
<feature type="region of interest" description="Disordered" evidence="1">
    <location>
        <begin position="176"/>
        <end position="204"/>
    </location>
</feature>
<feature type="compositionally biased region" description="Low complexity" evidence="1">
    <location>
        <begin position="241"/>
        <end position="252"/>
    </location>
</feature>
<evidence type="ECO:0000313" key="2">
    <source>
        <dbReference type="EMBL" id="ACI98218.1"/>
    </source>
</evidence>
<dbReference type="KEGG" id="rce:RC1_0787"/>
<feature type="compositionally biased region" description="Low complexity" evidence="1">
    <location>
        <begin position="516"/>
        <end position="528"/>
    </location>
</feature>
<feature type="region of interest" description="Disordered" evidence="1">
    <location>
        <begin position="241"/>
        <end position="301"/>
    </location>
</feature>
<dbReference type="STRING" id="414684.RC1_0787"/>
<sequence>MTTAVPPGSGSTGLPQAGQMLLPLGEVTVERLPERLAGLNRSVMLTGQVVAQEGGSATLRTSAGDVVVRTPQPLPTDRPVSLQIVAPPPAVAGTAAALLRAIALAPAGPTATPAPRVPAPATPPTAAPPAAGPAQPPATARTGPPAAPVPPPTGTPPLLQPGAVVTAVVIASPVRPGQDLRSTATGQGASATSTPTGGTAPLPAPAAPGLGLILPGSAGGQTALPLPAEALTALSAAAGSSPAQAGQAGPGQTAPPPQGTPGASLVTGPTGGPTGPLQPQAPTVPGAPQAGGPGLTPTVRLPTAGLPMAGLPVAGGMTAAGMAAGFPALTALPPLPVVPLPTVPLPPVPPLPTLPVLPPIPEVMPFPTPAGGASPQGGGPLAGTGLPGEGAPGDGVALSRPAPPSAGPALSGPALSGPAAATSLGGPGAPAGMPAPSHSQAAPGPTDPDPGASAAPLDRLTGPPEPEDGGTPGLAAPARPPLTAAPAGPHGAAPEAAGPPRPPAPPPLAGNPPVPIEAEGAAEGAGAPLLPPPRQAASQQLMPGQSLLVRILATDTASIAPPAPAGPLPADAPATVNAPVNADPGARPPGGIVGTLTGSTSGGLAVVTTPHGTLLLQARAGLPAGSELLLSLEAPAARPAPPTRLDPAAGNDWPALREVMETLAASDPTLARAVAAAVLPQPNRRLAANLLFFLSAIRGGDAAGWLGDAAVSALEGSGRGELLHRLTEDFRTLSRQAQEPLPDGWRAWTVPFGEAERPGRLQLYLRQGEDGSAAPGGRGRPGATRFLLEVEFSRFGPMQLDGLVRPRQLDLLVRTRDLLPAAMTRDLNALFRESLELFGYAGSLGFRTGAHGWITIRRGGGPGGTVRA</sequence>
<gene>
    <name evidence="2" type="ordered locus">RC1_0787</name>
</gene>
<accession>B6IRY2</accession>
<feature type="region of interest" description="Disordered" evidence="1">
    <location>
        <begin position="109"/>
        <end position="160"/>
    </location>
</feature>
<proteinExistence type="predicted"/>
<feature type="region of interest" description="Disordered" evidence="1">
    <location>
        <begin position="367"/>
        <end position="541"/>
    </location>
</feature>
<feature type="compositionally biased region" description="Pro residues" evidence="1">
    <location>
        <begin position="497"/>
        <end position="515"/>
    </location>
</feature>
<dbReference type="Proteomes" id="UP000001591">
    <property type="component" value="Chromosome"/>
</dbReference>
<feature type="compositionally biased region" description="Low complexity" evidence="1">
    <location>
        <begin position="182"/>
        <end position="204"/>
    </location>
</feature>
<evidence type="ECO:0000313" key="3">
    <source>
        <dbReference type="Proteomes" id="UP000001591"/>
    </source>
</evidence>
<organism evidence="2 3">
    <name type="scientific">Rhodospirillum centenum (strain ATCC 51521 / SW)</name>
    <dbReference type="NCBI Taxonomy" id="414684"/>
    <lineage>
        <taxon>Bacteria</taxon>
        <taxon>Pseudomonadati</taxon>
        <taxon>Pseudomonadota</taxon>
        <taxon>Alphaproteobacteria</taxon>
        <taxon>Rhodospirillales</taxon>
        <taxon>Rhodospirillaceae</taxon>
        <taxon>Rhodospirillum</taxon>
    </lineage>
</organism>
<feature type="compositionally biased region" description="Pro residues" evidence="1">
    <location>
        <begin position="115"/>
        <end position="136"/>
    </location>
</feature>
<evidence type="ECO:0000256" key="1">
    <source>
        <dbReference type="SAM" id="MobiDB-lite"/>
    </source>
</evidence>
<feature type="compositionally biased region" description="Low complexity" evidence="1">
    <location>
        <begin position="473"/>
        <end position="496"/>
    </location>
</feature>
<name>B6IRY2_RHOCS</name>